<keyword evidence="11 12" id="KW-0100">Branched-chain amino acid biosynthesis</keyword>
<dbReference type="CDD" id="cd01583">
    <property type="entry name" value="IPMI"/>
    <property type="match status" value="1"/>
</dbReference>
<comment type="function">
    <text evidence="2 12">Catalyzes the isomerization between 2-isopropylmalate and 3-isopropylmalate, via the formation of 2-isopropylmaleate.</text>
</comment>
<dbReference type="PANTHER" id="PTHR43822:SF9">
    <property type="entry name" value="3-ISOPROPYLMALATE DEHYDRATASE"/>
    <property type="match status" value="1"/>
</dbReference>
<evidence type="ECO:0000256" key="7">
    <source>
        <dbReference type="ARBA" id="ARBA00022723"/>
    </source>
</evidence>
<dbReference type="InterPro" id="IPR004430">
    <property type="entry name" value="3-IsopropMal_deHydase_lsu"/>
</dbReference>
<evidence type="ECO:0000313" key="15">
    <source>
        <dbReference type="Proteomes" id="UP000242636"/>
    </source>
</evidence>
<keyword evidence="15" id="KW-1185">Reference proteome</keyword>
<dbReference type="Pfam" id="PF00330">
    <property type="entry name" value="Aconitase"/>
    <property type="match status" value="1"/>
</dbReference>
<dbReference type="EMBL" id="MWLD01000034">
    <property type="protein sequence ID" value="OOV34520.1"/>
    <property type="molecule type" value="Genomic_DNA"/>
</dbReference>
<evidence type="ECO:0000313" key="14">
    <source>
        <dbReference type="EMBL" id="OOV34520.1"/>
    </source>
</evidence>
<evidence type="ECO:0000259" key="13">
    <source>
        <dbReference type="Pfam" id="PF00330"/>
    </source>
</evidence>
<dbReference type="UniPathway" id="UPA00048">
    <property type="reaction ID" value="UER00071"/>
</dbReference>
<evidence type="ECO:0000256" key="9">
    <source>
        <dbReference type="ARBA" id="ARBA00023014"/>
    </source>
</evidence>
<evidence type="ECO:0000256" key="8">
    <source>
        <dbReference type="ARBA" id="ARBA00023004"/>
    </source>
</evidence>
<evidence type="ECO:0000256" key="6">
    <source>
        <dbReference type="ARBA" id="ARBA00022605"/>
    </source>
</evidence>
<comment type="cofactor">
    <cofactor evidence="12">
        <name>[4Fe-4S] cluster</name>
        <dbReference type="ChEBI" id="CHEBI:49883"/>
    </cofactor>
    <text evidence="12">Binds 1 [4Fe-4S] cluster per subunit.</text>
</comment>
<keyword evidence="6 12" id="KW-0028">Amino-acid biosynthesis</keyword>
<comment type="caution">
    <text evidence="14">The sequence shown here is derived from an EMBL/GenBank/DDBJ whole genome shotgun (WGS) entry which is preliminary data.</text>
</comment>
<dbReference type="PANTHER" id="PTHR43822">
    <property type="entry name" value="HOMOACONITASE, MITOCHONDRIAL-RELATED"/>
    <property type="match status" value="1"/>
</dbReference>
<dbReference type="NCBIfam" id="NF004016">
    <property type="entry name" value="PRK05478.1"/>
    <property type="match status" value="1"/>
</dbReference>
<accession>A0A1T1D162</accession>
<comment type="catalytic activity">
    <reaction evidence="1 12">
        <text>(2R,3S)-3-isopropylmalate = (2S)-2-isopropylmalate</text>
        <dbReference type="Rhea" id="RHEA:32287"/>
        <dbReference type="ChEBI" id="CHEBI:1178"/>
        <dbReference type="ChEBI" id="CHEBI:35121"/>
        <dbReference type="EC" id="4.2.1.33"/>
    </reaction>
</comment>
<dbReference type="PROSITE" id="PS00450">
    <property type="entry name" value="ACONITASE_1"/>
    <property type="match status" value="1"/>
</dbReference>
<organism evidence="14 15">
    <name type="scientific">Candidatus Synechococcus spongiarum LMB bulk15M</name>
    <dbReference type="NCBI Taxonomy" id="1943582"/>
    <lineage>
        <taxon>Bacteria</taxon>
        <taxon>Bacillati</taxon>
        <taxon>Cyanobacteriota</taxon>
        <taxon>Cyanophyceae</taxon>
        <taxon>Synechococcales</taxon>
        <taxon>Synechococcaceae</taxon>
        <taxon>Synechococcus</taxon>
    </lineage>
</organism>
<dbReference type="GO" id="GO:0051539">
    <property type="term" value="F:4 iron, 4 sulfur cluster binding"/>
    <property type="evidence" value="ECO:0007669"/>
    <property type="project" value="UniProtKB-KW"/>
</dbReference>
<dbReference type="HAMAP" id="MF_01026">
    <property type="entry name" value="LeuC_type1"/>
    <property type="match status" value="1"/>
</dbReference>
<evidence type="ECO:0000256" key="1">
    <source>
        <dbReference type="ARBA" id="ARBA00000491"/>
    </source>
</evidence>
<keyword evidence="10 12" id="KW-0456">Lyase</keyword>
<keyword evidence="5 12" id="KW-0004">4Fe-4S</keyword>
<evidence type="ECO:0000256" key="4">
    <source>
        <dbReference type="ARBA" id="ARBA00022430"/>
    </source>
</evidence>
<gene>
    <name evidence="12" type="primary">leuC</name>
    <name evidence="14" type="ORF">BV61_02500</name>
</gene>
<evidence type="ECO:0000256" key="5">
    <source>
        <dbReference type="ARBA" id="ARBA00022485"/>
    </source>
</evidence>
<evidence type="ECO:0000256" key="10">
    <source>
        <dbReference type="ARBA" id="ARBA00023239"/>
    </source>
</evidence>
<dbReference type="InterPro" id="IPR001030">
    <property type="entry name" value="Acoase/IPM_deHydtase_lsu_aba"/>
</dbReference>
<feature type="domain" description="Aconitase/3-isopropylmalate dehydratase large subunit alpha/beta/alpha" evidence="13">
    <location>
        <begin position="8"/>
        <end position="458"/>
    </location>
</feature>
<sequence>MSTGTLYDKVWELHRVAELPGGQTQLFIGLHLIHEVTSPQAFAMLDERGLGVRHPERTVATVDHIVPTTDQGRPLADPLAEAMFSALEKNCADHGLRLYGLDSGQQGIVHVIAPELGLSQPGMTVACGDSHTSTHGAFGAIAFGIGTTQVRDVLASQSLAMDKLKVRRVSIHGSLAPGVFAKDVALHVIRRLGVKSGVGYAYEFAGSCIAAMAMEERMTLCNMAIEAGARCGYVNPDQVCFDYLRNRPYAPTGASWQRAVTWWRSLASDGDAVYDDEVAMDAGEIVPTVTWGITPGQAMAVDEVVPTPDQLPPGERPLAQEAYRYMDLQPGQPIAGTPVDVCFIGSCTNGRLSDLRDAALVAKGRHVADGMKAFVVPGSQQVARAAEAEGLDVVFAQAGFEWRRPGCSMCLAMNPDRLEGRQISASSSNRNFKGRQGSSAGRTLLMSPAMVAAAAVSGVVTDVRTMLRTAKNTETEPVE</sequence>
<dbReference type="EC" id="4.2.1.33" evidence="12"/>
<dbReference type="NCBIfam" id="TIGR00170">
    <property type="entry name" value="leuC"/>
    <property type="match status" value="1"/>
</dbReference>
<evidence type="ECO:0000256" key="3">
    <source>
        <dbReference type="ARBA" id="ARBA00004729"/>
    </source>
</evidence>
<proteinExistence type="inferred from homology"/>
<protein>
    <recommendedName>
        <fullName evidence="12">3-isopropylmalate dehydratase large subunit</fullName>
        <ecNumber evidence="12">4.2.1.33</ecNumber>
    </recommendedName>
    <alternativeName>
        <fullName evidence="12">Alpha-IPM isomerase</fullName>
        <shortName evidence="12">IPMI</shortName>
    </alternativeName>
    <alternativeName>
        <fullName evidence="12">Isopropylmalate isomerase</fullName>
    </alternativeName>
</protein>
<dbReference type="PROSITE" id="PS01244">
    <property type="entry name" value="ACONITASE_2"/>
    <property type="match status" value="1"/>
</dbReference>
<evidence type="ECO:0000256" key="12">
    <source>
        <dbReference type="HAMAP-Rule" id="MF_01026"/>
    </source>
</evidence>
<dbReference type="PRINTS" id="PR00415">
    <property type="entry name" value="ACONITASE"/>
</dbReference>
<dbReference type="InterPro" id="IPR036008">
    <property type="entry name" value="Aconitase_4Fe-4S_dom"/>
</dbReference>
<dbReference type="SUPFAM" id="SSF53732">
    <property type="entry name" value="Aconitase iron-sulfur domain"/>
    <property type="match status" value="1"/>
</dbReference>
<dbReference type="GO" id="GO:0003861">
    <property type="term" value="F:3-isopropylmalate dehydratase activity"/>
    <property type="evidence" value="ECO:0007669"/>
    <property type="project" value="UniProtKB-UniRule"/>
</dbReference>
<dbReference type="InterPro" id="IPR050067">
    <property type="entry name" value="IPM_dehydratase_rel_enz"/>
</dbReference>
<dbReference type="InterPro" id="IPR033941">
    <property type="entry name" value="IPMI_cat"/>
</dbReference>
<feature type="binding site" evidence="12">
    <location>
        <position position="410"/>
    </location>
    <ligand>
        <name>[4Fe-4S] cluster</name>
        <dbReference type="ChEBI" id="CHEBI:49883"/>
    </ligand>
</feature>
<feature type="binding site" evidence="12">
    <location>
        <position position="347"/>
    </location>
    <ligand>
        <name>[4Fe-4S] cluster</name>
        <dbReference type="ChEBI" id="CHEBI:49883"/>
    </ligand>
</feature>
<keyword evidence="9 12" id="KW-0411">Iron-sulfur</keyword>
<evidence type="ECO:0000256" key="11">
    <source>
        <dbReference type="ARBA" id="ARBA00023304"/>
    </source>
</evidence>
<dbReference type="GO" id="GO:0009098">
    <property type="term" value="P:L-leucine biosynthetic process"/>
    <property type="evidence" value="ECO:0007669"/>
    <property type="project" value="UniProtKB-UniRule"/>
</dbReference>
<dbReference type="InterPro" id="IPR015931">
    <property type="entry name" value="Acnase/IPM_dHydase_lsu_aba_1/3"/>
</dbReference>
<dbReference type="InterPro" id="IPR018136">
    <property type="entry name" value="Aconitase_4Fe-4S_BS"/>
</dbReference>
<evidence type="ECO:0000256" key="2">
    <source>
        <dbReference type="ARBA" id="ARBA00002695"/>
    </source>
</evidence>
<dbReference type="Proteomes" id="UP000242636">
    <property type="component" value="Unassembled WGS sequence"/>
</dbReference>
<name>A0A1T1D162_9SYNE</name>
<feature type="binding site" evidence="12">
    <location>
        <position position="407"/>
    </location>
    <ligand>
        <name>[4Fe-4S] cluster</name>
        <dbReference type="ChEBI" id="CHEBI:49883"/>
    </ligand>
</feature>
<comment type="subunit">
    <text evidence="12">Heterodimer of LeuC and LeuD.</text>
</comment>
<comment type="similarity">
    <text evidence="12">Belongs to the aconitase/IPM isomerase family. LeuC type 1 subfamily.</text>
</comment>
<dbReference type="Gene3D" id="3.30.499.10">
    <property type="entry name" value="Aconitase, domain 3"/>
    <property type="match status" value="2"/>
</dbReference>
<keyword evidence="8 12" id="KW-0408">Iron</keyword>
<dbReference type="GO" id="GO:0046872">
    <property type="term" value="F:metal ion binding"/>
    <property type="evidence" value="ECO:0007669"/>
    <property type="project" value="UniProtKB-KW"/>
</dbReference>
<reference evidence="14 15" key="1">
    <citation type="submission" date="2017-02" db="EMBL/GenBank/DDBJ databases">
        <title>Draft Genome Sequences of 'Candidatus Synechococcus spongiarum', Cyanobacterial Symbionts of the Mediterranean Sponge Aplysina aerophoba from two locations.</title>
        <authorList>
            <person name="Slaby B.M."/>
            <person name="Hentschel U."/>
        </authorList>
    </citation>
    <scope>NUCLEOTIDE SEQUENCE [LARGE SCALE GENOMIC DNA]</scope>
    <source>
        <strain evidence="14">LMB bulk15M</strain>
    </source>
</reference>
<dbReference type="AlphaFoldDB" id="A0A1T1D162"/>
<comment type="pathway">
    <text evidence="3 12">Amino-acid biosynthesis; L-leucine biosynthesis; L-leucine from 3-methyl-2-oxobutanoate: step 2/4.</text>
</comment>
<dbReference type="NCBIfam" id="NF009116">
    <property type="entry name" value="PRK12466.1"/>
    <property type="match status" value="1"/>
</dbReference>
<keyword evidence="7 12" id="KW-0479">Metal-binding</keyword>
<keyword evidence="4 12" id="KW-0432">Leucine biosynthesis</keyword>